<accession>A0A395SXF6</accession>
<dbReference type="PANTHER" id="PTHR14187:SF5">
    <property type="entry name" value="HEAT SHOCK 70 KDA PROTEIN 12A"/>
    <property type="match status" value="1"/>
</dbReference>
<evidence type="ECO:0000313" key="5">
    <source>
        <dbReference type="Proteomes" id="UP000266234"/>
    </source>
</evidence>
<dbReference type="EMBL" id="PXOG01000100">
    <property type="protein sequence ID" value="RGP77158.1"/>
    <property type="molecule type" value="Genomic_DNA"/>
</dbReference>
<evidence type="ECO:0000313" key="4">
    <source>
        <dbReference type="EMBL" id="RGP77158.1"/>
    </source>
</evidence>
<dbReference type="Pfam" id="PF00012">
    <property type="entry name" value="HSP70"/>
    <property type="match status" value="1"/>
</dbReference>
<organism evidence="4 5">
    <name type="scientific">Fusarium longipes</name>
    <dbReference type="NCBI Taxonomy" id="694270"/>
    <lineage>
        <taxon>Eukaryota</taxon>
        <taxon>Fungi</taxon>
        <taxon>Dikarya</taxon>
        <taxon>Ascomycota</taxon>
        <taxon>Pezizomycotina</taxon>
        <taxon>Sordariomycetes</taxon>
        <taxon>Hypocreomycetidae</taxon>
        <taxon>Hypocreales</taxon>
        <taxon>Nectriaceae</taxon>
        <taxon>Fusarium</taxon>
    </lineage>
</organism>
<dbReference type="InterPro" id="IPR043129">
    <property type="entry name" value="ATPase_NBD"/>
</dbReference>
<gene>
    <name evidence="4" type="ORF">FLONG3_4673</name>
</gene>
<sequence length="703" mass="80611">MPRYSPRITSTLDSDKYFEKFVALGIDFGTTYTGVSWARSTDPSDLNSITGWPSEDHRNKNQIQMPTLYDVKTEKWGYQITPEMKPMKWFKLLLLNKEDINKEAGGNSAQLRETIQILEALGEDITPVQVVGLYLKKVWDHTYASLGSMMDIDNLPLRVAITVPAIWPDYAKNVMKEAAKIAGITKHRAIGTTTLMTVEEPEAAALASLFQRNSFLEINKDESFVVCDAGGGTIDVISYTVVSEQPFRLEECVTGRGKLDGAFLIDQAFFSYLKGKAKLKIKSLKVQDYNQFILREWELGAKRSFSSADEPDFYHLHPPSDAYGPMARLRKKETLAINKVDMTNFFARSLTGIKYLVGDQYREVQSETGKEPKGDKVDKESHIPVAYHDYRRVWDILPPKRTFEIMYCEDDVAPKRKTPSVLPLCRIECDWDKPLSEWKTVGNPLEGWRKHDDLEVAMWLQGEPKWMVRVGSKSQEHRFNIEYIASPCIVFVPHNHYGKASSDEHQLITMSLEKSSLGSHLRDLYRQYRQTKDINSKAAFFSPHCHQVCRTDPSYAAEDRETIIKYLLESGPVIEEIYRREGWLEDQTRISTDPPRSFYSMRPLTNTETSDFGTIKELAPAGFKSVDEVKEKAKVEKWEGLRVNMWTEDGADRGILVKVHYWWRMETSQSEDGVWKQILHDILYLGPRDGTEKDVGGEIIEDK</sequence>
<proteinExistence type="predicted"/>
<keyword evidence="4" id="KW-0346">Stress response</keyword>
<dbReference type="SUPFAM" id="SSF53067">
    <property type="entry name" value="Actin-like ATPase domain"/>
    <property type="match status" value="2"/>
</dbReference>
<dbReference type="GO" id="GO:0005524">
    <property type="term" value="F:ATP binding"/>
    <property type="evidence" value="ECO:0007669"/>
    <property type="project" value="UniProtKB-KW"/>
</dbReference>
<feature type="domain" description="SnoaL-like" evidence="3">
    <location>
        <begin position="512"/>
        <end position="692"/>
    </location>
</feature>
<keyword evidence="2" id="KW-0067">ATP-binding</keyword>
<keyword evidence="1" id="KW-0547">Nucleotide-binding</keyword>
<name>A0A395SXF6_9HYPO</name>
<dbReference type="Proteomes" id="UP000266234">
    <property type="component" value="Unassembled WGS sequence"/>
</dbReference>
<dbReference type="CDD" id="cd10170">
    <property type="entry name" value="ASKHA_NBD_HSP70"/>
    <property type="match status" value="1"/>
</dbReference>
<evidence type="ECO:0000256" key="2">
    <source>
        <dbReference type="ARBA" id="ARBA00022840"/>
    </source>
</evidence>
<dbReference type="InterPro" id="IPR058931">
    <property type="entry name" value="SnoaL_6"/>
</dbReference>
<dbReference type="InterPro" id="IPR013126">
    <property type="entry name" value="Hsp_70_fam"/>
</dbReference>
<dbReference type="GO" id="GO:0140662">
    <property type="term" value="F:ATP-dependent protein folding chaperone"/>
    <property type="evidence" value="ECO:0007669"/>
    <property type="project" value="InterPro"/>
</dbReference>
<keyword evidence="5" id="KW-1185">Reference proteome</keyword>
<evidence type="ECO:0000256" key="1">
    <source>
        <dbReference type="ARBA" id="ARBA00022741"/>
    </source>
</evidence>
<evidence type="ECO:0000259" key="3">
    <source>
        <dbReference type="Pfam" id="PF26528"/>
    </source>
</evidence>
<dbReference type="AlphaFoldDB" id="A0A395SXF6"/>
<dbReference type="OrthoDB" id="2963168at2759"/>
<dbReference type="Pfam" id="PF26528">
    <property type="entry name" value="SnoaL_6"/>
    <property type="match status" value="1"/>
</dbReference>
<reference evidence="4 5" key="1">
    <citation type="journal article" date="2018" name="PLoS Pathog.">
        <title>Evolution of structural diversity of trichothecenes, a family of toxins produced by plant pathogenic and entomopathogenic fungi.</title>
        <authorList>
            <person name="Proctor R.H."/>
            <person name="McCormick S.P."/>
            <person name="Kim H.S."/>
            <person name="Cardoza R.E."/>
            <person name="Stanley A.M."/>
            <person name="Lindo L."/>
            <person name="Kelly A."/>
            <person name="Brown D.W."/>
            <person name="Lee T."/>
            <person name="Vaughan M.M."/>
            <person name="Alexander N.J."/>
            <person name="Busman M."/>
            <person name="Gutierrez S."/>
        </authorList>
    </citation>
    <scope>NUCLEOTIDE SEQUENCE [LARGE SCALE GENOMIC DNA]</scope>
    <source>
        <strain evidence="4 5">NRRL 20695</strain>
    </source>
</reference>
<dbReference type="PANTHER" id="PTHR14187">
    <property type="entry name" value="ALPHA KINASE/ELONGATION FACTOR 2 KINASE"/>
    <property type="match status" value="1"/>
</dbReference>
<protein>
    <submittedName>
        <fullName evidence="4">Heat shock 70 kDa 12b</fullName>
    </submittedName>
</protein>
<comment type="caution">
    <text evidence="4">The sequence shown here is derived from an EMBL/GenBank/DDBJ whole genome shotgun (WGS) entry which is preliminary data.</text>
</comment>
<dbReference type="STRING" id="694270.A0A395SXF6"/>
<dbReference type="Gene3D" id="3.30.420.40">
    <property type="match status" value="1"/>
</dbReference>